<keyword evidence="5" id="KW-0732">Signal</keyword>
<dbReference type="EMBL" id="JAPXFL010000001">
    <property type="protein sequence ID" value="KAK9512056.1"/>
    <property type="molecule type" value="Genomic_DNA"/>
</dbReference>
<dbReference type="PROSITE" id="PS50276">
    <property type="entry name" value="PANCREATIC_HORMONE_2"/>
    <property type="match status" value="1"/>
</dbReference>
<evidence type="ECO:0000256" key="3">
    <source>
        <dbReference type="ARBA" id="ARBA00022525"/>
    </source>
</evidence>
<dbReference type="AlphaFoldDB" id="A0AAW1DMT2"/>
<comment type="caution">
    <text evidence="6">The sequence shown here is derived from an EMBL/GenBank/DDBJ whole genome shotgun (WGS) entry which is preliminary data.</text>
</comment>
<feature type="signal peptide" evidence="5">
    <location>
        <begin position="1"/>
        <end position="22"/>
    </location>
</feature>
<gene>
    <name evidence="6" type="ORF">O3M35_000567</name>
</gene>
<evidence type="ECO:0000313" key="7">
    <source>
        <dbReference type="Proteomes" id="UP001461498"/>
    </source>
</evidence>
<dbReference type="GO" id="GO:0005179">
    <property type="term" value="F:hormone activity"/>
    <property type="evidence" value="ECO:0007669"/>
    <property type="project" value="InterPro"/>
</dbReference>
<dbReference type="CDD" id="cd00126">
    <property type="entry name" value="PAH"/>
    <property type="match status" value="1"/>
</dbReference>
<dbReference type="Pfam" id="PF00159">
    <property type="entry name" value="Hormone_3"/>
    <property type="match status" value="1"/>
</dbReference>
<keyword evidence="7" id="KW-1185">Reference proteome</keyword>
<comment type="similarity">
    <text evidence="2 4">Belongs to the NPY family.</text>
</comment>
<evidence type="ECO:0000256" key="4">
    <source>
        <dbReference type="RuleBase" id="RU000656"/>
    </source>
</evidence>
<evidence type="ECO:0000256" key="2">
    <source>
        <dbReference type="ARBA" id="ARBA00010022"/>
    </source>
</evidence>
<reference evidence="6 7" key="1">
    <citation type="submission" date="2022-12" db="EMBL/GenBank/DDBJ databases">
        <title>Chromosome-level genome assembly of true bugs.</title>
        <authorList>
            <person name="Ma L."/>
            <person name="Li H."/>
        </authorList>
    </citation>
    <scope>NUCLEOTIDE SEQUENCE [LARGE SCALE GENOMIC DNA]</scope>
    <source>
        <strain evidence="6">Lab_2022b</strain>
    </source>
</reference>
<organism evidence="6 7">
    <name type="scientific">Rhynocoris fuscipes</name>
    <dbReference type="NCBI Taxonomy" id="488301"/>
    <lineage>
        <taxon>Eukaryota</taxon>
        <taxon>Metazoa</taxon>
        <taxon>Ecdysozoa</taxon>
        <taxon>Arthropoda</taxon>
        <taxon>Hexapoda</taxon>
        <taxon>Insecta</taxon>
        <taxon>Pterygota</taxon>
        <taxon>Neoptera</taxon>
        <taxon>Paraneoptera</taxon>
        <taxon>Hemiptera</taxon>
        <taxon>Heteroptera</taxon>
        <taxon>Panheteroptera</taxon>
        <taxon>Cimicomorpha</taxon>
        <taxon>Reduviidae</taxon>
        <taxon>Harpactorinae</taxon>
        <taxon>Harpactorini</taxon>
        <taxon>Rhynocoris</taxon>
    </lineage>
</organism>
<dbReference type="Proteomes" id="UP001461498">
    <property type="component" value="Unassembled WGS sequence"/>
</dbReference>
<dbReference type="GO" id="GO:0005576">
    <property type="term" value="C:extracellular region"/>
    <property type="evidence" value="ECO:0007669"/>
    <property type="project" value="UniProtKB-SubCell"/>
</dbReference>
<dbReference type="SMART" id="SM00309">
    <property type="entry name" value="PAH"/>
    <property type="match status" value="1"/>
</dbReference>
<dbReference type="InterPro" id="IPR001955">
    <property type="entry name" value="Pancreatic_hormone-like"/>
</dbReference>
<feature type="chain" id="PRO_5043486262" description="Neuropeptide F" evidence="5">
    <location>
        <begin position="23"/>
        <end position="115"/>
    </location>
</feature>
<evidence type="ECO:0008006" key="8">
    <source>
        <dbReference type="Google" id="ProtNLM"/>
    </source>
</evidence>
<name>A0AAW1DMT2_9HEMI</name>
<evidence type="ECO:0000313" key="6">
    <source>
        <dbReference type="EMBL" id="KAK9512056.1"/>
    </source>
</evidence>
<proteinExistence type="inferred from homology"/>
<evidence type="ECO:0000256" key="1">
    <source>
        <dbReference type="ARBA" id="ARBA00004613"/>
    </source>
</evidence>
<protein>
    <recommendedName>
        <fullName evidence="8">Neuropeptide F</fullName>
    </recommendedName>
</protein>
<accession>A0AAW1DMT2</accession>
<evidence type="ECO:0000256" key="5">
    <source>
        <dbReference type="SAM" id="SignalP"/>
    </source>
</evidence>
<sequence>MNYWLLWVWIGIVACCTATALASPLPPDAMARPARPKSFASPDDLRMYLDQLGQYYAVAGRPRFGKRAGGGLLSPRLHLALEGVNYRYPLSGAPSAVAADPSDLYELLFQQQQNE</sequence>
<comment type="subcellular location">
    <subcellularLocation>
        <location evidence="1">Secreted</location>
    </subcellularLocation>
</comment>
<keyword evidence="3" id="KW-0964">Secreted</keyword>